<protein>
    <recommendedName>
        <fullName evidence="5">Dihydrodipicolinate synthetase</fullName>
    </recommendedName>
</protein>
<dbReference type="AlphaFoldDB" id="A0A1Y1U740"/>
<dbReference type="Gene3D" id="3.20.20.70">
    <property type="entry name" value="Aldolase class I"/>
    <property type="match status" value="1"/>
</dbReference>
<dbReference type="RefSeq" id="XP_021868149.1">
    <property type="nucleotide sequence ID" value="XM_022018719.1"/>
</dbReference>
<dbReference type="GO" id="GO:0008840">
    <property type="term" value="F:4-hydroxy-tetrahydrodipicolinate synthase activity"/>
    <property type="evidence" value="ECO:0007669"/>
    <property type="project" value="TreeGrafter"/>
</dbReference>
<evidence type="ECO:0000313" key="3">
    <source>
        <dbReference type="EMBL" id="ORX33850.1"/>
    </source>
</evidence>
<dbReference type="EMBL" id="NBSH01000017">
    <property type="protein sequence ID" value="ORX33850.1"/>
    <property type="molecule type" value="Genomic_DNA"/>
</dbReference>
<organism evidence="3 4">
    <name type="scientific">Kockovaella imperatae</name>
    <dbReference type="NCBI Taxonomy" id="4999"/>
    <lineage>
        <taxon>Eukaryota</taxon>
        <taxon>Fungi</taxon>
        <taxon>Dikarya</taxon>
        <taxon>Basidiomycota</taxon>
        <taxon>Agaricomycotina</taxon>
        <taxon>Tremellomycetes</taxon>
        <taxon>Tremellales</taxon>
        <taxon>Cuniculitremaceae</taxon>
        <taxon>Kockovaella</taxon>
    </lineage>
</organism>
<name>A0A1Y1U740_9TREE</name>
<keyword evidence="1" id="KW-0456">Lyase</keyword>
<gene>
    <name evidence="3" type="ORF">BD324DRAFT_653899</name>
</gene>
<dbReference type="PANTHER" id="PTHR12128:SF66">
    <property type="entry name" value="4-HYDROXY-2-OXOGLUTARATE ALDOLASE, MITOCHONDRIAL"/>
    <property type="match status" value="1"/>
</dbReference>
<comment type="caution">
    <text evidence="3">The sequence shown here is derived from an EMBL/GenBank/DDBJ whole genome shotgun (WGS) entry which is preliminary data.</text>
</comment>
<dbReference type="PRINTS" id="PR00146">
    <property type="entry name" value="DHPICSNTHASE"/>
</dbReference>
<dbReference type="GeneID" id="33560528"/>
<dbReference type="Proteomes" id="UP000193218">
    <property type="component" value="Unassembled WGS sequence"/>
</dbReference>
<accession>A0A1Y1U740</accession>
<evidence type="ECO:0008006" key="5">
    <source>
        <dbReference type="Google" id="ProtNLM"/>
    </source>
</evidence>
<evidence type="ECO:0000313" key="4">
    <source>
        <dbReference type="Proteomes" id="UP000193218"/>
    </source>
</evidence>
<dbReference type="InParanoid" id="A0A1Y1U740"/>
<keyword evidence="2" id="KW-0704">Schiff base</keyword>
<dbReference type="PROSITE" id="PS00665">
    <property type="entry name" value="DHDPS_1"/>
    <property type="match status" value="1"/>
</dbReference>
<dbReference type="InterPro" id="IPR002220">
    <property type="entry name" value="DapA-like"/>
</dbReference>
<dbReference type="PANTHER" id="PTHR12128">
    <property type="entry name" value="DIHYDRODIPICOLINATE SYNTHASE"/>
    <property type="match status" value="1"/>
</dbReference>
<dbReference type="OrthoDB" id="191315at2759"/>
<evidence type="ECO:0000256" key="2">
    <source>
        <dbReference type="ARBA" id="ARBA00023270"/>
    </source>
</evidence>
<proteinExistence type="predicted"/>
<dbReference type="SUPFAM" id="SSF51569">
    <property type="entry name" value="Aldolase"/>
    <property type="match status" value="1"/>
</dbReference>
<reference evidence="3 4" key="1">
    <citation type="submission" date="2017-03" db="EMBL/GenBank/DDBJ databases">
        <title>Widespread Adenine N6-methylation of Active Genes in Fungi.</title>
        <authorList>
            <consortium name="DOE Joint Genome Institute"/>
            <person name="Mondo S.J."/>
            <person name="Dannebaum R.O."/>
            <person name="Kuo R.C."/>
            <person name="Louie K.B."/>
            <person name="Bewick A.J."/>
            <person name="Labutti K."/>
            <person name="Haridas S."/>
            <person name="Kuo A."/>
            <person name="Salamov A."/>
            <person name="Ahrendt S.R."/>
            <person name="Lau R."/>
            <person name="Bowen B.P."/>
            <person name="Lipzen A."/>
            <person name="Sullivan W."/>
            <person name="Andreopoulos W.B."/>
            <person name="Clum A."/>
            <person name="Lindquist E."/>
            <person name="Daum C."/>
            <person name="Northen T.R."/>
            <person name="Ramamoorthy G."/>
            <person name="Schmitz R.J."/>
            <person name="Gryganskyi A."/>
            <person name="Culley D."/>
            <person name="Magnuson J."/>
            <person name="James T.Y."/>
            <person name="O'Malley M.A."/>
            <person name="Stajich J.E."/>
            <person name="Spatafora J.W."/>
            <person name="Visel A."/>
            <person name="Grigoriev I.V."/>
        </authorList>
    </citation>
    <scope>NUCLEOTIDE SEQUENCE [LARGE SCALE GENOMIC DNA]</scope>
    <source>
        <strain evidence="3 4">NRRL Y-17943</strain>
    </source>
</reference>
<dbReference type="STRING" id="4999.A0A1Y1U740"/>
<dbReference type="InterPro" id="IPR013785">
    <property type="entry name" value="Aldolase_TIM"/>
</dbReference>
<dbReference type="InterPro" id="IPR020624">
    <property type="entry name" value="Schiff_base-form_aldolases_CS"/>
</dbReference>
<keyword evidence="4" id="KW-1185">Reference proteome</keyword>
<evidence type="ECO:0000256" key="1">
    <source>
        <dbReference type="ARBA" id="ARBA00023239"/>
    </source>
</evidence>
<dbReference type="SMART" id="SM01130">
    <property type="entry name" value="DHDPS"/>
    <property type="match status" value="1"/>
</dbReference>
<dbReference type="Pfam" id="PF00701">
    <property type="entry name" value="DHDPS"/>
    <property type="match status" value="1"/>
</dbReference>
<sequence length="356" mass="37739">MTVSTNSTGKTLPPGIYCPTVTFFKPTREQELDIETHVKHMEFLAKAGLDGVVLQGSTGEAVALNREEKKELIRTARDAFIRCGNHGAIIAGTVGAQSTREAIQLARDGAEAGADFALALPPSYFPGHMSNDACQAFFEELADASPIPIIIYSYPGVSSGIQLSSELTMKLAKHPNIAGIKHTDHDIGRIAREASVKSYGSPYTILGGATDYLLGTVAVGGHGAITGMTNVAPRAVAKVYELASSGRSAEALELAGLISRAEWSLGKGGLLGTKWATVWSCHYPEAAALARRPLPTVSAETKKHVEAECAELVEIERSLEKQGYVGSGLQTKAKQDVSATKTNGLLHTVKQKIAEL</sequence>
<dbReference type="CDD" id="cd00408">
    <property type="entry name" value="DHDPS-like"/>
    <property type="match status" value="1"/>
</dbReference>